<reference evidence="2" key="2">
    <citation type="submission" date="2020-09" db="EMBL/GenBank/DDBJ databases">
        <authorList>
            <person name="Sun Q."/>
            <person name="Kim S."/>
        </authorList>
    </citation>
    <scope>NUCLEOTIDE SEQUENCE</scope>
    <source>
        <strain evidence="2">KCTC 12368</strain>
    </source>
</reference>
<gene>
    <name evidence="2" type="ORF">GCM10007049_21650</name>
</gene>
<dbReference type="SUPFAM" id="SSF158949">
    <property type="entry name" value="Smr-associated domain-like"/>
    <property type="match status" value="1"/>
</dbReference>
<dbReference type="InterPro" id="IPR002625">
    <property type="entry name" value="Smr_dom"/>
</dbReference>
<evidence type="ECO:0000313" key="3">
    <source>
        <dbReference type="Proteomes" id="UP000619457"/>
    </source>
</evidence>
<dbReference type="EMBL" id="BMWX01000003">
    <property type="protein sequence ID" value="GGZ28362.1"/>
    <property type="molecule type" value="Genomic_DNA"/>
</dbReference>
<keyword evidence="3" id="KW-1185">Reference proteome</keyword>
<dbReference type="Pfam" id="PF01713">
    <property type="entry name" value="Smr"/>
    <property type="match status" value="1"/>
</dbReference>
<accession>A0A918Q1Q0</accession>
<proteinExistence type="predicted"/>
<comment type="caution">
    <text evidence="2">The sequence shown here is derived from an EMBL/GenBank/DDBJ whole genome shotgun (WGS) entry which is preliminary data.</text>
</comment>
<sequence>MNIGDKVRLLHGNEEGIITKISGSGRIEIEIEDGFKIPAMKNEVVLVNASEKQYFNREEKTVQTGQSLAPVKESKADDNIYLSYVSINDKDLSVYLVNHTDKDYLFMASEMQGESSRTLSSGNFTAKTSIKIDEKAIPQFEKWPTLFVQFIPINRRMEKMEPAFEKKIKFKASSFFKSQHETPLINKKGYLFSLLDQTKTLDIHQLNKELNEEKEASPVSQQFTRPPKEIDLHIEKLSDEHEFMSNTEMLRLQMETFEKNLNYAIATGMDEITFIHGLGNGVLRKEIHKYLSQLENIKYFQDTQKSRFGYGATLVRIN</sequence>
<dbReference type="AlphaFoldDB" id="A0A918Q1Q0"/>
<dbReference type="InterPro" id="IPR036063">
    <property type="entry name" value="Smr_dom_sf"/>
</dbReference>
<reference evidence="2" key="1">
    <citation type="journal article" date="2014" name="Int. J. Syst. Evol. Microbiol.">
        <title>Complete genome sequence of Corynebacterium casei LMG S-19264T (=DSM 44701T), isolated from a smear-ripened cheese.</title>
        <authorList>
            <consortium name="US DOE Joint Genome Institute (JGI-PGF)"/>
            <person name="Walter F."/>
            <person name="Albersmeier A."/>
            <person name="Kalinowski J."/>
            <person name="Ruckert C."/>
        </authorList>
    </citation>
    <scope>NUCLEOTIDE SEQUENCE</scope>
    <source>
        <strain evidence="2">KCTC 12368</strain>
    </source>
</reference>
<dbReference type="RefSeq" id="WP_018472922.1">
    <property type="nucleotide sequence ID" value="NZ_BMWX01000003.1"/>
</dbReference>
<feature type="domain" description="Smr" evidence="1">
    <location>
        <begin position="268"/>
        <end position="318"/>
    </location>
</feature>
<evidence type="ECO:0000259" key="1">
    <source>
        <dbReference type="PROSITE" id="PS50828"/>
    </source>
</evidence>
<dbReference type="InterPro" id="IPR036781">
    <property type="entry name" value="Smr_assoc-like_sf"/>
</dbReference>
<dbReference type="Gene3D" id="2.60.40.1600">
    <property type="entry name" value="Smr-associated-like"/>
    <property type="match status" value="1"/>
</dbReference>
<name>A0A918Q1Q0_9BACT</name>
<evidence type="ECO:0000313" key="2">
    <source>
        <dbReference type="EMBL" id="GGZ28362.1"/>
    </source>
</evidence>
<dbReference type="Proteomes" id="UP000619457">
    <property type="component" value="Unassembled WGS sequence"/>
</dbReference>
<dbReference type="Gene3D" id="3.30.1370.110">
    <property type="match status" value="1"/>
</dbReference>
<dbReference type="PROSITE" id="PS50828">
    <property type="entry name" value="SMR"/>
    <property type="match status" value="1"/>
</dbReference>
<organism evidence="2 3">
    <name type="scientific">Echinicola pacifica</name>
    <dbReference type="NCBI Taxonomy" id="346377"/>
    <lineage>
        <taxon>Bacteria</taxon>
        <taxon>Pseudomonadati</taxon>
        <taxon>Bacteroidota</taxon>
        <taxon>Cytophagia</taxon>
        <taxon>Cytophagales</taxon>
        <taxon>Cyclobacteriaceae</taxon>
        <taxon>Echinicola</taxon>
    </lineage>
</organism>
<protein>
    <submittedName>
        <fullName evidence="2">Mannonate oxidoreductase</fullName>
    </submittedName>
</protein>